<dbReference type="Pfam" id="PF13640">
    <property type="entry name" value="2OG-FeII_Oxy_3"/>
    <property type="match status" value="1"/>
</dbReference>
<evidence type="ECO:0000313" key="8">
    <source>
        <dbReference type="EMBL" id="MDM7860071.1"/>
    </source>
</evidence>
<proteinExistence type="predicted"/>
<evidence type="ECO:0000259" key="7">
    <source>
        <dbReference type="PROSITE" id="PS51471"/>
    </source>
</evidence>
<keyword evidence="6" id="KW-0408">Iron</keyword>
<evidence type="ECO:0000256" key="1">
    <source>
        <dbReference type="ARBA" id="ARBA00001961"/>
    </source>
</evidence>
<keyword evidence="2" id="KW-0479">Metal-binding</keyword>
<dbReference type="SMART" id="SM00702">
    <property type="entry name" value="P4Hc"/>
    <property type="match status" value="1"/>
</dbReference>
<dbReference type="RefSeq" id="WP_289364295.1">
    <property type="nucleotide sequence ID" value="NZ_JAUCBP010000006.1"/>
</dbReference>
<keyword evidence="9" id="KW-1185">Reference proteome</keyword>
<reference evidence="8 9" key="1">
    <citation type="submission" date="2023-06" db="EMBL/GenBank/DDBJ databases">
        <title>Alteromonas sp. ASW11-36 isolated from intertidal sand.</title>
        <authorList>
            <person name="Li Y."/>
        </authorList>
    </citation>
    <scope>NUCLEOTIDE SEQUENCE [LARGE SCALE GENOMIC DNA]</scope>
    <source>
        <strain evidence="8 9">ASW11-36</strain>
    </source>
</reference>
<evidence type="ECO:0000256" key="5">
    <source>
        <dbReference type="ARBA" id="ARBA00023002"/>
    </source>
</evidence>
<dbReference type="PROSITE" id="PS51471">
    <property type="entry name" value="FE2OG_OXY"/>
    <property type="match status" value="1"/>
</dbReference>
<evidence type="ECO:0000256" key="4">
    <source>
        <dbReference type="ARBA" id="ARBA00022964"/>
    </source>
</evidence>
<dbReference type="Gene3D" id="2.60.120.620">
    <property type="entry name" value="q2cbj1_9rhob like domain"/>
    <property type="match status" value="1"/>
</dbReference>
<evidence type="ECO:0000256" key="6">
    <source>
        <dbReference type="ARBA" id="ARBA00023004"/>
    </source>
</evidence>
<dbReference type="PANTHER" id="PTHR10869">
    <property type="entry name" value="PROLYL 4-HYDROXYLASE ALPHA SUBUNIT"/>
    <property type="match status" value="1"/>
</dbReference>
<keyword evidence="5 8" id="KW-0560">Oxidoreductase</keyword>
<gene>
    <name evidence="8" type="ORF">QTP81_05620</name>
</gene>
<feature type="domain" description="Fe2OG dioxygenase" evidence="7">
    <location>
        <begin position="256"/>
        <end position="365"/>
    </location>
</feature>
<accession>A0ABT7SV61</accession>
<dbReference type="InterPro" id="IPR044862">
    <property type="entry name" value="Pro_4_hyd_alph_FE2OG_OXY"/>
</dbReference>
<dbReference type="InterPro" id="IPR045054">
    <property type="entry name" value="P4HA-like"/>
</dbReference>
<organism evidence="8 9">
    <name type="scientific">Alteromonas arenosi</name>
    <dbReference type="NCBI Taxonomy" id="3055817"/>
    <lineage>
        <taxon>Bacteria</taxon>
        <taxon>Pseudomonadati</taxon>
        <taxon>Pseudomonadota</taxon>
        <taxon>Gammaproteobacteria</taxon>
        <taxon>Alteromonadales</taxon>
        <taxon>Alteromonadaceae</taxon>
        <taxon>Alteromonas/Salinimonas group</taxon>
        <taxon>Alteromonas</taxon>
    </lineage>
</organism>
<dbReference type="EC" id="1.14.11.-" evidence="8"/>
<sequence>MNGESFFQRAMQCFAEQDSVGANHALQQAADAGHPMGTLYLAEQYFREDASVAFDFLRKQWHKGVPGTLHRLITLKAFFTDEELEIDDLNDLYLEGSRGHIESLLVLAHLTLDEFPQNPFIGMIDKLVPQLIVDLGCTEHVPSPMKSYTAEELSPLLTSALWKWRTRAECVTELSMERCGIRLYKNVCSKLASAYMKLRLGPMMQPSMVHDPHTGKGIRNEVRTSYIVHVTPEHIDWFVLELDDVLETLTGVCRSRGESMNLLRYQSGQEYKPHYDAIVGQGPQFDQILTDGGQRIRTAITYLSDDYSGGETVFPKLGIKIKAAIGDVLVFNNLTQDGNVELDSYHAGAPVEKGTKWVLTRWIRESATHYGRVVYPKKVNLK</sequence>
<dbReference type="InterPro" id="IPR006620">
    <property type="entry name" value="Pro_4_hyd_alph"/>
</dbReference>
<protein>
    <submittedName>
        <fullName evidence="8">2OG-Fe(II) oxygenase</fullName>
        <ecNumber evidence="8">1.14.11.-</ecNumber>
    </submittedName>
</protein>
<keyword evidence="4" id="KW-0223">Dioxygenase</keyword>
<evidence type="ECO:0000313" key="9">
    <source>
        <dbReference type="Proteomes" id="UP001234343"/>
    </source>
</evidence>
<comment type="caution">
    <text evidence="8">The sequence shown here is derived from an EMBL/GenBank/DDBJ whole genome shotgun (WGS) entry which is preliminary data.</text>
</comment>
<dbReference type="Proteomes" id="UP001234343">
    <property type="component" value="Unassembled WGS sequence"/>
</dbReference>
<dbReference type="InterPro" id="IPR005123">
    <property type="entry name" value="Oxoglu/Fe-dep_dioxygenase_dom"/>
</dbReference>
<evidence type="ECO:0000256" key="2">
    <source>
        <dbReference type="ARBA" id="ARBA00022723"/>
    </source>
</evidence>
<dbReference type="GO" id="GO:0016491">
    <property type="term" value="F:oxidoreductase activity"/>
    <property type="evidence" value="ECO:0007669"/>
    <property type="project" value="UniProtKB-KW"/>
</dbReference>
<evidence type="ECO:0000256" key="3">
    <source>
        <dbReference type="ARBA" id="ARBA00022896"/>
    </source>
</evidence>
<dbReference type="EMBL" id="JAUCBP010000006">
    <property type="protein sequence ID" value="MDM7860071.1"/>
    <property type="molecule type" value="Genomic_DNA"/>
</dbReference>
<name>A0ABT7SV61_9ALTE</name>
<dbReference type="PANTHER" id="PTHR10869:SF246">
    <property type="entry name" value="TRANSMEMBRANE PROLYL 4-HYDROXYLASE"/>
    <property type="match status" value="1"/>
</dbReference>
<keyword evidence="3" id="KW-0847">Vitamin C</keyword>
<comment type="cofactor">
    <cofactor evidence="1">
        <name>L-ascorbate</name>
        <dbReference type="ChEBI" id="CHEBI:38290"/>
    </cofactor>
</comment>